<name>A0ABD1ZP97_9MARC</name>
<accession>A0ABD1ZP97</accession>
<dbReference type="Proteomes" id="UP001605036">
    <property type="component" value="Unassembled WGS sequence"/>
</dbReference>
<dbReference type="EMBL" id="JBHFFA010000001">
    <property type="protein sequence ID" value="KAL2653280.1"/>
    <property type="molecule type" value="Genomic_DNA"/>
</dbReference>
<comment type="caution">
    <text evidence="1">The sequence shown here is derived from an EMBL/GenBank/DDBJ whole genome shotgun (WGS) entry which is preliminary data.</text>
</comment>
<proteinExistence type="predicted"/>
<organism evidence="1 2">
    <name type="scientific">Riccia fluitans</name>
    <dbReference type="NCBI Taxonomy" id="41844"/>
    <lineage>
        <taxon>Eukaryota</taxon>
        <taxon>Viridiplantae</taxon>
        <taxon>Streptophyta</taxon>
        <taxon>Embryophyta</taxon>
        <taxon>Marchantiophyta</taxon>
        <taxon>Marchantiopsida</taxon>
        <taxon>Marchantiidae</taxon>
        <taxon>Marchantiales</taxon>
        <taxon>Ricciaceae</taxon>
        <taxon>Riccia</taxon>
    </lineage>
</organism>
<gene>
    <name evidence="1" type="ORF">R1flu_021408</name>
</gene>
<dbReference type="AlphaFoldDB" id="A0ABD1ZP97"/>
<keyword evidence="2" id="KW-1185">Reference proteome</keyword>
<reference evidence="1 2" key="1">
    <citation type="submission" date="2024-09" db="EMBL/GenBank/DDBJ databases">
        <title>Chromosome-scale assembly of Riccia fluitans.</title>
        <authorList>
            <person name="Paukszto L."/>
            <person name="Sawicki J."/>
            <person name="Karawczyk K."/>
            <person name="Piernik-Szablinska J."/>
            <person name="Szczecinska M."/>
            <person name="Mazdziarz M."/>
        </authorList>
    </citation>
    <scope>NUCLEOTIDE SEQUENCE [LARGE SCALE GENOMIC DNA]</scope>
    <source>
        <strain evidence="1">Rf_01</strain>
        <tissue evidence="1">Aerial parts of the thallus</tissue>
    </source>
</reference>
<evidence type="ECO:0000313" key="1">
    <source>
        <dbReference type="EMBL" id="KAL2653280.1"/>
    </source>
</evidence>
<sequence length="148" mass="16357">MVAPVHVFVRRAFGAVSCRTRPECAPVLRDRSPSPLLCPPFVPSCPACYARANTNGRPSLRIPSRYRTCAGGFVRASTFLLRSSFSFDPCLLPGSNGLPPRIFPLCFGPPHPFLSATTWPFSTLAFAAPLLLPERNRTRGNRTNQRRE</sequence>
<evidence type="ECO:0000313" key="2">
    <source>
        <dbReference type="Proteomes" id="UP001605036"/>
    </source>
</evidence>
<protein>
    <submittedName>
        <fullName evidence="1">Uncharacterized protein</fullName>
    </submittedName>
</protein>